<dbReference type="SUPFAM" id="SSF48371">
    <property type="entry name" value="ARM repeat"/>
    <property type="match status" value="4"/>
</dbReference>
<dbReference type="Pfam" id="PF01363">
    <property type="entry name" value="FYVE"/>
    <property type="match status" value="1"/>
</dbReference>
<dbReference type="PROSITE" id="PS01159">
    <property type="entry name" value="WW_DOMAIN_1"/>
    <property type="match status" value="2"/>
</dbReference>
<proteinExistence type="predicted"/>
<dbReference type="InterPro" id="IPR005735">
    <property type="entry name" value="Znf_LSD1"/>
</dbReference>
<evidence type="ECO:0000256" key="3">
    <source>
        <dbReference type="ARBA" id="ARBA00022833"/>
    </source>
</evidence>
<dbReference type="SMART" id="SM00456">
    <property type="entry name" value="WW"/>
    <property type="match status" value="2"/>
</dbReference>
<keyword evidence="3" id="KW-0862">Zinc</keyword>
<dbReference type="Pfam" id="PF06943">
    <property type="entry name" value="zf-LSD1"/>
    <property type="match status" value="1"/>
</dbReference>
<evidence type="ECO:0000259" key="7">
    <source>
        <dbReference type="PROSITE" id="PS50178"/>
    </source>
</evidence>
<dbReference type="PANTHER" id="PTHR23164:SF29">
    <property type="entry name" value="E3 UBIQUITIN-PROTEIN LIGASE PIB1"/>
    <property type="match status" value="1"/>
</dbReference>
<dbReference type="InterPro" id="IPR036020">
    <property type="entry name" value="WW_dom_sf"/>
</dbReference>
<dbReference type="SUPFAM" id="SSF51045">
    <property type="entry name" value="WW domain"/>
    <property type="match status" value="2"/>
</dbReference>
<evidence type="ECO:0000313" key="9">
    <source>
        <dbReference type="Proteomes" id="UP001146120"/>
    </source>
</evidence>
<organism evidence="8 9">
    <name type="scientific">Lagenidium giganteum</name>
    <dbReference type="NCBI Taxonomy" id="4803"/>
    <lineage>
        <taxon>Eukaryota</taxon>
        <taxon>Sar</taxon>
        <taxon>Stramenopiles</taxon>
        <taxon>Oomycota</taxon>
        <taxon>Peronosporomycetes</taxon>
        <taxon>Pythiales</taxon>
        <taxon>Pythiaceae</taxon>
    </lineage>
</organism>
<evidence type="ECO:0000256" key="2">
    <source>
        <dbReference type="ARBA" id="ARBA00022771"/>
    </source>
</evidence>
<sequence>MSGRDHGGWERVIDSSGRVFYVNHATRETSWTLPSSEPLPPGWQEMTDREGRVYFVDHNTRMTTWTDPRVARRQQQQLQPTRQQSMFDDDRRGTGGRPSRGAPPAATDGRGSYNDFARAKSSDETIRLADMPGFVANAQAARARGEQYSSEHIQPDPLARYQDNPIMHQVASDATISLADMTGYGMPQRHERPRSQHDVRPSDDSGSVSPRSDGLRGSGGSGLMKKASSIGGGFEPAGYAGVHEQPPLLRRPFAPLLAREDAAACTQCSSKFGVLRRRHHCRLCGNVFCADCTTHRAKLPFDEQKLPVCSRCARNVQVGDFYSIVALRKLIEEAQTVSEKIEQLVQLSMALRNGREETMSGMGLHRIAQLNDIEAAGGVGSFCQLLKASDPEEVQKETLEMLASLIALQNGAGNELAAGESFAQSGACDQIVQVMGSRALEMKMARSLSPEVERKALRLVFHICKSRACQNALRVAGGGVRLREMLELDSPASLETKIEAVRCLKKFVRKNTENAVDLTRSNGVKLLCGVLADFLDRIGNAGLGVYGDAQESLDVAVEAVLSTISECLHIPEMNLPEGVRGVQQIPPEAITSFVKILQHGDRMNRMLASQVLIQVSLEPSLVALVTKQKDFITEMMWMIDTEEDCSIASEILYGLCATVPKDDTKAHEEVLQTIYELDGLEMVLKKLNACVIGEDQFVGDIDFQKNLIGITKCFSNESATYVDYICSRGCVPTLIAFLLSRKSSLIPLCAQTLMNLCEFNPSIFDELYNRKASDFFQRLLQTPPDENRLSGLRYFKALIENQRPITEAVLDIMLLMVSGRDPVLRAKSLDVMVCFTGVESATNLLPPPKERENPEMIALVDKCRERMVSPVSFPALMSIIANCSEPDVRSNALKCVRFAIHGGRELVIRMIDQGFLRALTVGIRNIIDTNPEALPPAEKQFGGSLMQLLYLVVEQTVDYIPAVNVNEVSDLITLVVDFVIADPVNMTLGIQLVRLFIADRVWKDCFLSLYGVDSSSACLKFLELLTNGIEFASRKPEGAQDQEFSDCVYVLRHLVDETSNSALVNLLISAKAHITLLELLKMDDNTDIIDIALELLDHMTSNRRVRLLILESGEALGSLVRIYEETHQRYAELDEQTQRMARVAGKIFVNFASDPLEFRKTLYDHGSVLPSAILRNILSPTEIVAKTAEDIALQLVESDFATCPLWIEMIETTNVHQAFRVMVMAKSPSIQVTAARKLTDIVFSHPEKLQEGLTEMEQSMLISKLITFLTDLDPRTSVVGVLALALLLKDGHKLDHEQMEQVAVDGAVSLLYWMQKGTERHQENAVNILHDGVTDATILHQFFDQLRSPSVQRDVAFLQIIGQQLLDMDHTGKTESFFKRCDLICAFLDASDVGTLPDECCETVLDTSSMLLSILRDTDRSVDEEHFAVIVRFTTIMVAWPTMSAKLVNQGVIESMVSLLHAQRKSPNPSVDVVSGAQNVLKVLCTHDIQRLVKANGIDVLVDIFMGFSSPTMETLQMLELFVSIIQGGKAGKEAMLMTDDFLASLEAMLKRTFDADMDDPAEILQHDWTRFRVACMVCSIVFDISRTYMDREQVLLTSTVLDPMLVLLEWLPSVFSSESTIDMRSKALEILRDGLPFVEYALISLEESFRADLVKFARHVQRVLQVFVNIVASFPDHESEDLFVAACEGLITLHNNPAAMAVANPDVLVRFSELLRTHGLRSLDSSLYTMNGMVAIIDVALAAGYGHNGAETSSWCADVAMHVLVNSGAFRLQQDIAPALQLLSKCASSYSSRAALYNHAQYSKLVSTLGQFVSASQWIRYRRQATKLLKLLGQADALTSPAMSPPHGSDLEGARSNKLDNGSFQVDDREMTPVRCLHCMAMVNVPVTSDPTHFPCTSCYRPLGSEALDQKEERVGSEEGDEGAVTCINCSQKLFAPPGVPASELTCPYCKENAGVMKRKSEPQMKALPSGASDRSSLESAESALRASWNADAPSATVSSSKVDVRDTKVVSCGHCGKHLIVKQGASAVKCPACQGVSKLSTTTTQEMMRCQNCSTLLSLPAGAKAYKCMKCFQTTRLS</sequence>
<dbReference type="PROSITE" id="PS50020">
    <property type="entry name" value="WW_DOMAIN_2"/>
    <property type="match status" value="2"/>
</dbReference>
<dbReference type="PROSITE" id="PS50178">
    <property type="entry name" value="ZF_FYVE"/>
    <property type="match status" value="1"/>
</dbReference>
<dbReference type="Pfam" id="PF00397">
    <property type="entry name" value="WW"/>
    <property type="match status" value="2"/>
</dbReference>
<keyword evidence="1" id="KW-0479">Metal-binding</keyword>
<dbReference type="InterPro" id="IPR017455">
    <property type="entry name" value="Znf_FYVE-rel"/>
</dbReference>
<comment type="caution">
    <text evidence="8">The sequence shown here is derived from an EMBL/GenBank/DDBJ whole genome shotgun (WGS) entry which is preliminary data.</text>
</comment>
<name>A0AAV2YV80_9STRA</name>
<accession>A0AAV2YV80</accession>
<dbReference type="Gene3D" id="2.20.70.10">
    <property type="match status" value="2"/>
</dbReference>
<dbReference type="InterPro" id="IPR016024">
    <property type="entry name" value="ARM-type_fold"/>
</dbReference>
<dbReference type="Gene3D" id="1.25.10.10">
    <property type="entry name" value="Leucine-rich Repeat Variant"/>
    <property type="match status" value="4"/>
</dbReference>
<dbReference type="CDD" id="cd00201">
    <property type="entry name" value="WW"/>
    <property type="match status" value="2"/>
</dbReference>
<dbReference type="SUPFAM" id="SSF57903">
    <property type="entry name" value="FYVE/PHD zinc finger"/>
    <property type="match status" value="1"/>
</dbReference>
<evidence type="ECO:0000313" key="8">
    <source>
        <dbReference type="EMBL" id="DAZ97601.1"/>
    </source>
</evidence>
<keyword evidence="2 4" id="KW-0863">Zinc-finger</keyword>
<dbReference type="InterPro" id="IPR001202">
    <property type="entry name" value="WW_dom"/>
</dbReference>
<evidence type="ECO:0008006" key="10">
    <source>
        <dbReference type="Google" id="ProtNLM"/>
    </source>
</evidence>
<feature type="domain" description="WW" evidence="6">
    <location>
        <begin position="8"/>
        <end position="36"/>
    </location>
</feature>
<dbReference type="SMART" id="SM00064">
    <property type="entry name" value="FYVE"/>
    <property type="match status" value="1"/>
</dbReference>
<evidence type="ECO:0000256" key="4">
    <source>
        <dbReference type="PROSITE-ProRule" id="PRU00091"/>
    </source>
</evidence>
<reference evidence="8" key="1">
    <citation type="submission" date="2022-11" db="EMBL/GenBank/DDBJ databases">
        <authorList>
            <person name="Morgan W.R."/>
            <person name="Tartar A."/>
        </authorList>
    </citation>
    <scope>NUCLEOTIDE SEQUENCE</scope>
    <source>
        <strain evidence="8">ARSEF 373</strain>
    </source>
</reference>
<evidence type="ECO:0000256" key="1">
    <source>
        <dbReference type="ARBA" id="ARBA00022723"/>
    </source>
</evidence>
<feature type="compositionally biased region" description="Basic and acidic residues" evidence="5">
    <location>
        <begin position="188"/>
        <end position="203"/>
    </location>
</feature>
<dbReference type="InterPro" id="IPR011989">
    <property type="entry name" value="ARM-like"/>
</dbReference>
<feature type="region of interest" description="Disordered" evidence="5">
    <location>
        <begin position="1961"/>
        <end position="1980"/>
    </location>
</feature>
<gene>
    <name evidence="8" type="ORF">N0F65_002220</name>
</gene>
<dbReference type="Gene3D" id="3.30.40.10">
    <property type="entry name" value="Zinc/RING finger domain, C3HC4 (zinc finger)"/>
    <property type="match status" value="1"/>
</dbReference>
<feature type="domain" description="FYVE-type" evidence="7">
    <location>
        <begin position="259"/>
        <end position="317"/>
    </location>
</feature>
<keyword evidence="9" id="KW-1185">Reference proteome</keyword>
<protein>
    <recommendedName>
        <fullName evidence="10">HECT-type E3 ubiquitin transferase</fullName>
    </recommendedName>
</protein>
<feature type="region of interest" description="Disordered" evidence="5">
    <location>
        <begin position="65"/>
        <end position="114"/>
    </location>
</feature>
<dbReference type="EMBL" id="DAKRPA010000130">
    <property type="protein sequence ID" value="DAZ97601.1"/>
    <property type="molecule type" value="Genomic_DNA"/>
</dbReference>
<evidence type="ECO:0000256" key="5">
    <source>
        <dbReference type="SAM" id="MobiDB-lite"/>
    </source>
</evidence>
<reference evidence="8" key="2">
    <citation type="journal article" date="2023" name="Microbiol Resour">
        <title>Decontamination and Annotation of the Draft Genome Sequence of the Oomycete Lagenidium giganteum ARSEF 373.</title>
        <authorList>
            <person name="Morgan W.R."/>
            <person name="Tartar A."/>
        </authorList>
    </citation>
    <scope>NUCLEOTIDE SEQUENCE</scope>
    <source>
        <strain evidence="8">ARSEF 373</strain>
    </source>
</reference>
<dbReference type="InterPro" id="IPR013083">
    <property type="entry name" value="Znf_RING/FYVE/PHD"/>
</dbReference>
<feature type="domain" description="WW" evidence="6">
    <location>
        <begin position="37"/>
        <end position="70"/>
    </location>
</feature>
<dbReference type="InterPro" id="IPR000306">
    <property type="entry name" value="Znf_FYVE"/>
</dbReference>
<dbReference type="InterPro" id="IPR011011">
    <property type="entry name" value="Znf_FYVE_PHD"/>
</dbReference>
<dbReference type="PANTHER" id="PTHR23164">
    <property type="entry name" value="EARLY ENDOSOME ANTIGEN 1"/>
    <property type="match status" value="1"/>
</dbReference>
<evidence type="ECO:0000259" key="6">
    <source>
        <dbReference type="PROSITE" id="PS50020"/>
    </source>
</evidence>
<dbReference type="Proteomes" id="UP001146120">
    <property type="component" value="Unassembled WGS sequence"/>
</dbReference>
<feature type="region of interest" description="Disordered" evidence="5">
    <location>
        <begin position="184"/>
        <end position="227"/>
    </location>
</feature>
<feature type="compositionally biased region" description="Low complexity" evidence="5">
    <location>
        <begin position="73"/>
        <end position="84"/>
    </location>
</feature>
<dbReference type="GO" id="GO:0008270">
    <property type="term" value="F:zinc ion binding"/>
    <property type="evidence" value="ECO:0007669"/>
    <property type="project" value="UniProtKB-KW"/>
</dbReference>